<sequence length="978" mass="112106">MDRTEENRQEYKELQRRVKREVSKAKQKAYDELYTRLDTREGEKDLYRLARQRDGDGKDVQQVRVIKDRDGRVLTSEESVQRRWKEYFEELMNEENEREKRVEGVNSVEQKVDKVRKDEVRKALKRMKSGKAVGPDDIPVEVWKCLAEAAVEFLTSLFNRVLEGEKMPEEWRRSVLVPIFKNKGDVQSCSNYRGIKLMSHTMKLWERVVEARLRKVVEICEQQYGFMPRKSTTDAIFALRILMEKYVRVVQDMYERSRTVVRCAVGQTEEFNVEVRLHQGSALSPFLFAIVMDQLSEEVRQESPWTMMFADDIVICSESREQVEENLERWRFALERRGMKVSGSKTEYMCVNEREGSGTVRLQGEEVKKVQEFKYLGSTVQSNGECGKEVKKRVQAGWNGWRKVWGVLCERKISARIKGKVYRTVVRAAMLYGLETVSLRKRQESELEVAELKMLRFSLGVTRLDRIRNEYIRGTAHVGRLGDKVREDRLRWFGHVQRREKASRMSVPERILKYEDLTHYSSMMDGVGVYGDPHTHHHLNHAPPPPPPPHVNQPYVTSHGLMAGIMGTNDGLKRDKDQIYGHPLFPLLALVFEKCELATCTPREPGGAGGDVCSSDSFNEDITVFAKQIRAENPIFSSNPELDNLMIQAIQVLRFHLLELEKVHELCDNFCHRYISCLKGKMPIDLVIDDRDGCKSDFDDLTSTHLSDHNTASWRDLDDNRSTPSIGTPGPSSGGHVSHSGDNSSELGDGLESSLASPGTGDEDDSDKKRQKKRGIFPKVATNIMRAWLFQHLTHPYPSEEQKKQLAQDTGLTILQVNNCVFIAVRFKYLGSTVQSNGECGKEVKKRVQAVWNGWRKVSGVLCDQKISARIKGKVYRTVVRAAMLYGLETVSLRKRQESELEVAELKMLRFINARRRIVQPMIDQSNRAVSQGTPFSPDAQTMGSFMLDGQQHMSLRPPGAMGGMGMNMAMDGQWHYM</sequence>
<keyword evidence="6" id="KW-0539">Nucleus</keyword>
<dbReference type="Pfam" id="PF00078">
    <property type="entry name" value="RVT_1"/>
    <property type="match status" value="1"/>
</dbReference>
<dbReference type="AlphaFoldDB" id="A0AAE0Q8N6"/>
<name>A0AAE0Q8N6_9TELE</name>
<organism evidence="10 11">
    <name type="scientific">Hemibagrus guttatus</name>
    <dbReference type="NCBI Taxonomy" id="175788"/>
    <lineage>
        <taxon>Eukaryota</taxon>
        <taxon>Metazoa</taxon>
        <taxon>Chordata</taxon>
        <taxon>Craniata</taxon>
        <taxon>Vertebrata</taxon>
        <taxon>Euteleostomi</taxon>
        <taxon>Actinopterygii</taxon>
        <taxon>Neopterygii</taxon>
        <taxon>Teleostei</taxon>
        <taxon>Ostariophysi</taxon>
        <taxon>Siluriformes</taxon>
        <taxon>Bagridae</taxon>
        <taxon>Hemibagrus</taxon>
    </lineage>
</organism>
<dbReference type="SUPFAM" id="SSF46689">
    <property type="entry name" value="Homeodomain-like"/>
    <property type="match status" value="1"/>
</dbReference>
<protein>
    <recommendedName>
        <fullName evidence="3">ribonuclease H</fullName>
        <ecNumber evidence="3">3.1.26.4</ecNumber>
    </recommendedName>
</protein>
<comment type="caution">
    <text evidence="10">The sequence shown here is derived from an EMBL/GenBank/DDBJ whole genome shotgun (WGS) entry which is preliminary data.</text>
</comment>
<dbReference type="EMBL" id="JAUCMX010000019">
    <property type="protein sequence ID" value="KAK3516398.1"/>
    <property type="molecule type" value="Genomic_DNA"/>
</dbReference>
<accession>A0AAE0Q8N6</accession>
<dbReference type="InterPro" id="IPR001356">
    <property type="entry name" value="HD"/>
</dbReference>
<evidence type="ECO:0000256" key="2">
    <source>
        <dbReference type="ARBA" id="ARBA00010879"/>
    </source>
</evidence>
<feature type="coiled-coil region" evidence="7">
    <location>
        <begin position="1"/>
        <end position="28"/>
    </location>
</feature>
<dbReference type="SMART" id="SM00389">
    <property type="entry name" value="HOX"/>
    <property type="match status" value="1"/>
</dbReference>
<dbReference type="GO" id="GO:0004523">
    <property type="term" value="F:RNA-DNA hybrid ribonuclease activity"/>
    <property type="evidence" value="ECO:0007669"/>
    <property type="project" value="UniProtKB-EC"/>
</dbReference>
<evidence type="ECO:0000256" key="4">
    <source>
        <dbReference type="ARBA" id="ARBA00023125"/>
    </source>
</evidence>
<dbReference type="InterPro" id="IPR009057">
    <property type="entry name" value="Homeodomain-like_sf"/>
</dbReference>
<feature type="domain" description="Reverse transcriptase" evidence="9">
    <location>
        <begin position="160"/>
        <end position="380"/>
    </location>
</feature>
<dbReference type="InterPro" id="IPR000477">
    <property type="entry name" value="RT_dom"/>
</dbReference>
<dbReference type="PANTHER" id="PTHR47027">
    <property type="entry name" value="REVERSE TRANSCRIPTASE DOMAIN-CONTAINING PROTEIN"/>
    <property type="match status" value="1"/>
</dbReference>
<dbReference type="CDD" id="cd01650">
    <property type="entry name" value="RT_nLTR_like"/>
    <property type="match status" value="1"/>
</dbReference>
<dbReference type="InterPro" id="IPR032453">
    <property type="entry name" value="PKNOX/Meis_N"/>
</dbReference>
<reference evidence="10" key="1">
    <citation type="submission" date="2023-06" db="EMBL/GenBank/DDBJ databases">
        <title>Male Hemibagrus guttatus genome.</title>
        <authorList>
            <person name="Bian C."/>
        </authorList>
    </citation>
    <scope>NUCLEOTIDE SEQUENCE</scope>
    <source>
        <strain evidence="10">Male_cb2023</strain>
        <tissue evidence="10">Muscle</tissue>
    </source>
</reference>
<keyword evidence="5" id="KW-0371">Homeobox</keyword>
<evidence type="ECO:0000259" key="9">
    <source>
        <dbReference type="PROSITE" id="PS50878"/>
    </source>
</evidence>
<gene>
    <name evidence="10" type="ORF">QTP70_010492</name>
</gene>
<dbReference type="PANTHER" id="PTHR47027:SF28">
    <property type="entry name" value="ENDONUCLEASE-REVERSE TRANSCRIPTASE"/>
    <property type="match status" value="1"/>
</dbReference>
<evidence type="ECO:0000256" key="3">
    <source>
        <dbReference type="ARBA" id="ARBA00012180"/>
    </source>
</evidence>
<proteinExistence type="inferred from homology"/>
<dbReference type="Proteomes" id="UP001274896">
    <property type="component" value="Unassembled WGS sequence"/>
</dbReference>
<dbReference type="Gene3D" id="1.10.10.60">
    <property type="entry name" value="Homeodomain-like"/>
    <property type="match status" value="1"/>
</dbReference>
<dbReference type="InterPro" id="IPR043128">
    <property type="entry name" value="Rev_trsase/Diguanyl_cyclase"/>
</dbReference>
<dbReference type="Pfam" id="PF16493">
    <property type="entry name" value="Meis_PKNOX_N"/>
    <property type="match status" value="1"/>
</dbReference>
<evidence type="ECO:0000256" key="1">
    <source>
        <dbReference type="ARBA" id="ARBA00009661"/>
    </source>
</evidence>
<dbReference type="GO" id="GO:0006355">
    <property type="term" value="P:regulation of DNA-templated transcription"/>
    <property type="evidence" value="ECO:0007669"/>
    <property type="project" value="InterPro"/>
</dbReference>
<keyword evidence="7" id="KW-0175">Coiled coil</keyword>
<keyword evidence="11" id="KW-1185">Reference proteome</keyword>
<evidence type="ECO:0000256" key="6">
    <source>
        <dbReference type="ARBA" id="ARBA00023242"/>
    </source>
</evidence>
<feature type="compositionally biased region" description="Low complexity" evidence="8">
    <location>
        <begin position="722"/>
        <end position="757"/>
    </location>
</feature>
<dbReference type="PROSITE" id="PS50878">
    <property type="entry name" value="RT_POL"/>
    <property type="match status" value="1"/>
</dbReference>
<dbReference type="EC" id="3.1.26.4" evidence="3"/>
<dbReference type="SUPFAM" id="SSF56672">
    <property type="entry name" value="DNA/RNA polymerases"/>
    <property type="match status" value="1"/>
</dbReference>
<dbReference type="CDD" id="cd00086">
    <property type="entry name" value="homeodomain"/>
    <property type="match status" value="1"/>
</dbReference>
<comment type="similarity">
    <text evidence="1">Belongs to the TALE/MEIS homeobox family.</text>
</comment>
<dbReference type="FunFam" id="1.10.10.60:FF:000004">
    <property type="entry name" value="Meis2 homeobox isoform 2c"/>
    <property type="match status" value="1"/>
</dbReference>
<evidence type="ECO:0000256" key="8">
    <source>
        <dbReference type="SAM" id="MobiDB-lite"/>
    </source>
</evidence>
<comment type="similarity">
    <text evidence="2">Belongs to the beta type-B retroviral polymerase family. HERV class-II K(HML-2) pol subfamily.</text>
</comment>
<keyword evidence="4" id="KW-0238">DNA-binding</keyword>
<dbReference type="Gene3D" id="3.30.70.270">
    <property type="match status" value="1"/>
</dbReference>
<evidence type="ECO:0000313" key="10">
    <source>
        <dbReference type="EMBL" id="KAK3516398.1"/>
    </source>
</evidence>
<evidence type="ECO:0000256" key="5">
    <source>
        <dbReference type="ARBA" id="ARBA00023155"/>
    </source>
</evidence>
<feature type="region of interest" description="Disordered" evidence="8">
    <location>
        <begin position="710"/>
        <end position="775"/>
    </location>
</feature>
<dbReference type="GO" id="GO:0003677">
    <property type="term" value="F:DNA binding"/>
    <property type="evidence" value="ECO:0007669"/>
    <property type="project" value="UniProtKB-KW"/>
</dbReference>
<evidence type="ECO:0000256" key="7">
    <source>
        <dbReference type="SAM" id="Coils"/>
    </source>
</evidence>
<dbReference type="InterPro" id="IPR043502">
    <property type="entry name" value="DNA/RNA_pol_sf"/>
</dbReference>
<evidence type="ECO:0000313" key="11">
    <source>
        <dbReference type="Proteomes" id="UP001274896"/>
    </source>
</evidence>
<dbReference type="InterPro" id="IPR008422">
    <property type="entry name" value="KN_HD"/>
</dbReference>
<dbReference type="Pfam" id="PF05920">
    <property type="entry name" value="Homeobox_KN"/>
    <property type="match status" value="1"/>
</dbReference>